<dbReference type="FunFam" id="2.130.10.10:FF:000286">
    <property type="entry name" value="Eukaryotic translation initiation factor 3 subunit B"/>
    <property type="match status" value="1"/>
</dbReference>
<dbReference type="InterPro" id="IPR035979">
    <property type="entry name" value="RBD_domain_sf"/>
</dbReference>
<comment type="function">
    <text evidence="7">Component of the eukaryotic translation initiation factor 3 (eIF-3) complex, which is involved in protein synthesis and, together with other initiation factors, stimulates binding of mRNA and methionyl-tRNAi to the 40S ribosome.</text>
</comment>
<keyword evidence="3 6" id="KW-0396">Initiation factor</keyword>
<dbReference type="GO" id="GO:0033290">
    <property type="term" value="C:eukaryotic 48S preinitiation complex"/>
    <property type="evidence" value="ECO:0007669"/>
    <property type="project" value="UniProtKB-UniRule"/>
</dbReference>
<evidence type="ECO:0000256" key="3">
    <source>
        <dbReference type="ARBA" id="ARBA00022540"/>
    </source>
</evidence>
<evidence type="ECO:0000256" key="5">
    <source>
        <dbReference type="ARBA" id="ARBA00022917"/>
    </source>
</evidence>
<organism evidence="9 10">
    <name type="scientific">Panicum virgatum</name>
    <name type="common">Blackwell switchgrass</name>
    <dbReference type="NCBI Taxonomy" id="38727"/>
    <lineage>
        <taxon>Eukaryota</taxon>
        <taxon>Viridiplantae</taxon>
        <taxon>Streptophyta</taxon>
        <taxon>Embryophyta</taxon>
        <taxon>Tracheophyta</taxon>
        <taxon>Spermatophyta</taxon>
        <taxon>Magnoliopsida</taxon>
        <taxon>Liliopsida</taxon>
        <taxon>Poales</taxon>
        <taxon>Poaceae</taxon>
        <taxon>PACMAD clade</taxon>
        <taxon>Panicoideae</taxon>
        <taxon>Panicodae</taxon>
        <taxon>Paniceae</taxon>
        <taxon>Panicinae</taxon>
        <taxon>Panicum</taxon>
        <taxon>Panicum sect. Hiantes</taxon>
    </lineage>
</organism>
<evidence type="ECO:0000313" key="10">
    <source>
        <dbReference type="Proteomes" id="UP000823388"/>
    </source>
</evidence>
<feature type="domain" description="RRM" evidence="8">
    <location>
        <begin position="73"/>
        <end position="160"/>
    </location>
</feature>
<sequence length="742" mass="85411">MVEAQLGFYHHPPQLMDGLEARARELGIDISSLDLDAITLPAGEDYDIPSDDDDDDEILQNEDLPEVEIGFANTIVVDNLPVVPPEKFERLGDIIRKIFSCTSAIKEGGFWMPVNEDTNMTYGYCFIEYNTPQEAQLARKIGNGFNFDKSHKLVVNIFDDFERYMKVPDESTAAETKPYTPGENQHKWLTDEKARDQFVMRAGTYTEVYWNDARQLRSELIYQRQFWTDSFIQWSPLGTYLATVHRQGLQVWGGEDKFVRLMRFAHPQVEHIDFSPGERFLVTYSSHKPSNPRDTHKVVLNIFYVRTGKLMRDFKGSADVFTTAENIGFSGVPWPCFRWGGGKGDKYFARLGKNIISIYETDSFSLIDKKSLKIENVVDFCWSPTDPMIRGHPKPARNPRVRVQKCTRGFGRGRVFSNLAGLLAGGFSPNPHPHPCLVQIPGKEELRQKNLFSVSDCKMYWQSNGEYLAVQFDRYTKTKKSTYTGFELFRIKERDIPIEPKGHRFAVIHGDGPRPDISFYCMQAANTSRVSKLTTLKSREANALYWCPTGHFILIAGLKGFSGKLEFYNVDELETMATGDHFMATDIKWDPTGRYVATVVTAVHEMENGFQIWSFSGNLLYKLSKDHLYQFSWRPRPPALLAPVKVEEITNLKKYRKKYEQEDRDASNQMTEQELMKRTQLEEEWAAWVAKWKQLNEEDRAHRMELIDGEACDEEEGYEAKEVEVEEVVGVTEEVLAFELDH</sequence>
<evidence type="ECO:0000256" key="4">
    <source>
        <dbReference type="ARBA" id="ARBA00022884"/>
    </source>
</evidence>
<dbReference type="PROSITE" id="PS00018">
    <property type="entry name" value="EF_HAND_1"/>
    <property type="match status" value="1"/>
</dbReference>
<dbReference type="CDD" id="cd12278">
    <property type="entry name" value="RRM_eIF3B"/>
    <property type="match status" value="1"/>
</dbReference>
<keyword evidence="5 6" id="KW-0648">Protein biosynthesis</keyword>
<gene>
    <name evidence="9" type="ORF">PVAP13_2NG406400</name>
</gene>
<dbReference type="Pfam" id="PF08662">
    <property type="entry name" value="eIF2A"/>
    <property type="match status" value="1"/>
</dbReference>
<dbReference type="SUPFAM" id="SSF54928">
    <property type="entry name" value="RNA-binding domain, RBD"/>
    <property type="match status" value="1"/>
</dbReference>
<dbReference type="Proteomes" id="UP000823388">
    <property type="component" value="Chromosome 2N"/>
</dbReference>
<comment type="similarity">
    <text evidence="6 7">Belongs to the eIF-3 subunit B family.</text>
</comment>
<evidence type="ECO:0000259" key="8">
    <source>
        <dbReference type="PROSITE" id="PS50102"/>
    </source>
</evidence>
<evidence type="ECO:0000256" key="1">
    <source>
        <dbReference type="ARBA" id="ARBA00004496"/>
    </source>
</evidence>
<dbReference type="HAMAP" id="MF_03001">
    <property type="entry name" value="eIF3b"/>
    <property type="match status" value="1"/>
</dbReference>
<dbReference type="GO" id="GO:0031369">
    <property type="term" value="F:translation initiation factor binding"/>
    <property type="evidence" value="ECO:0007669"/>
    <property type="project" value="InterPro"/>
</dbReference>
<dbReference type="GO" id="GO:0016282">
    <property type="term" value="C:eukaryotic 43S preinitiation complex"/>
    <property type="evidence" value="ECO:0007669"/>
    <property type="project" value="UniProtKB-UniRule"/>
</dbReference>
<comment type="subcellular location">
    <subcellularLocation>
        <location evidence="1 6 7">Cytoplasm</location>
    </subcellularLocation>
</comment>
<dbReference type="SUPFAM" id="SSF82171">
    <property type="entry name" value="DPP6 N-terminal domain-like"/>
    <property type="match status" value="1"/>
</dbReference>
<proteinExistence type="inferred from homology"/>
<dbReference type="FunFam" id="3.30.70.330:FF:000235">
    <property type="entry name" value="Eukaryotic translation initiation factor 3 subunit B"/>
    <property type="match status" value="1"/>
</dbReference>
<dbReference type="EMBL" id="CM029040">
    <property type="protein sequence ID" value="KAG2635923.1"/>
    <property type="molecule type" value="Genomic_DNA"/>
</dbReference>
<dbReference type="GO" id="GO:0003723">
    <property type="term" value="F:RNA binding"/>
    <property type="evidence" value="ECO:0007669"/>
    <property type="project" value="UniProtKB-UniRule"/>
</dbReference>
<comment type="caution">
    <text evidence="9">The sequence shown here is derived from an EMBL/GenBank/DDBJ whole genome shotgun (WGS) entry which is preliminary data.</text>
</comment>
<comment type="function">
    <text evidence="6">RNA-binding component of the eukaryotic translation initiation factor 3 (eIF-3) complex, which is involved in protein synthesis of a specialized repertoire of mRNAs and, together with other initiation factors, stimulates binding of mRNA and methionyl-tRNAi to the 40S ribosome. The eIF-3 complex specifically targets and initiates translation of a subset of mRNAs involved in cell proliferation.</text>
</comment>
<dbReference type="Gene3D" id="2.130.10.10">
    <property type="entry name" value="YVTN repeat-like/Quinoprotein amine dehydrogenase"/>
    <property type="match status" value="1"/>
</dbReference>
<dbReference type="PIRSF" id="PIRSF036424">
    <property type="entry name" value="eIF3b"/>
    <property type="match status" value="1"/>
</dbReference>
<dbReference type="GO" id="GO:0001732">
    <property type="term" value="P:formation of cytoplasmic translation initiation complex"/>
    <property type="evidence" value="ECO:0007669"/>
    <property type="project" value="UniProtKB-UniRule"/>
</dbReference>
<reference evidence="9" key="1">
    <citation type="submission" date="2020-05" db="EMBL/GenBank/DDBJ databases">
        <title>WGS assembly of Panicum virgatum.</title>
        <authorList>
            <person name="Lovell J.T."/>
            <person name="Jenkins J."/>
            <person name="Shu S."/>
            <person name="Juenger T.E."/>
            <person name="Schmutz J."/>
        </authorList>
    </citation>
    <scope>NUCLEOTIDE SEQUENCE</scope>
    <source>
        <strain evidence="9">AP13</strain>
    </source>
</reference>
<evidence type="ECO:0000256" key="7">
    <source>
        <dbReference type="PIRNR" id="PIRNR036424"/>
    </source>
</evidence>
<evidence type="ECO:0000313" key="9">
    <source>
        <dbReference type="EMBL" id="KAG2635923.1"/>
    </source>
</evidence>
<dbReference type="InterPro" id="IPR013979">
    <property type="entry name" value="TIF_beta_prop-like"/>
</dbReference>
<dbReference type="AlphaFoldDB" id="A0A8T0VTZ1"/>
<dbReference type="InterPro" id="IPR012677">
    <property type="entry name" value="Nucleotide-bd_a/b_plait_sf"/>
</dbReference>
<dbReference type="PANTHER" id="PTHR14068">
    <property type="entry name" value="EUKARYOTIC TRANSLATION INITIATION FACTOR 3 EIF3 -RELATED"/>
    <property type="match status" value="1"/>
</dbReference>
<dbReference type="SMART" id="SM00360">
    <property type="entry name" value="RRM"/>
    <property type="match status" value="1"/>
</dbReference>
<keyword evidence="4 6" id="KW-0694">RNA-binding</keyword>
<keyword evidence="10" id="KW-1185">Reference proteome</keyword>
<comment type="subunit">
    <text evidence="6 7">Component of the eukaryotic translation initiation factor 3 (eIF-3) complex.</text>
</comment>
<dbReference type="PANTHER" id="PTHR14068:SF0">
    <property type="entry name" value="EUKARYOTIC TRANSLATION INITIATION FACTOR 3 SUBUNIT B"/>
    <property type="match status" value="1"/>
</dbReference>
<dbReference type="GO" id="GO:0005852">
    <property type="term" value="C:eukaryotic translation initiation factor 3 complex"/>
    <property type="evidence" value="ECO:0007669"/>
    <property type="project" value="UniProtKB-UniRule"/>
</dbReference>
<dbReference type="GO" id="GO:0003743">
    <property type="term" value="F:translation initiation factor activity"/>
    <property type="evidence" value="ECO:0007669"/>
    <property type="project" value="UniProtKB-UniRule"/>
</dbReference>
<dbReference type="InterPro" id="IPR034363">
    <property type="entry name" value="eIF3B_RRM"/>
</dbReference>
<keyword evidence="2 6" id="KW-0963">Cytoplasm</keyword>
<dbReference type="FunFam" id="2.130.10.10:FF:000260">
    <property type="entry name" value="Eukaryotic translation initiation factor 3 subunit B"/>
    <property type="match status" value="1"/>
</dbReference>
<evidence type="ECO:0000256" key="6">
    <source>
        <dbReference type="HAMAP-Rule" id="MF_03001"/>
    </source>
</evidence>
<dbReference type="Gene3D" id="3.30.70.330">
    <property type="match status" value="1"/>
</dbReference>
<protein>
    <recommendedName>
        <fullName evidence="6 7">Eukaryotic translation initiation factor 3 subunit B</fullName>
        <shortName evidence="6 7">eIF3b</shortName>
    </recommendedName>
    <alternativeName>
        <fullName evidence="6">eIF-3-eta</fullName>
    </alternativeName>
    <alternativeName>
        <fullName evidence="6">eIF3 p110</fullName>
    </alternativeName>
</protein>
<name>A0A8T0VTZ1_PANVG</name>
<evidence type="ECO:0000256" key="2">
    <source>
        <dbReference type="ARBA" id="ARBA00022490"/>
    </source>
</evidence>
<dbReference type="PROSITE" id="PS50102">
    <property type="entry name" value="RRM"/>
    <property type="match status" value="1"/>
</dbReference>
<dbReference type="InterPro" id="IPR018247">
    <property type="entry name" value="EF_Hand_1_Ca_BS"/>
</dbReference>
<dbReference type="InterPro" id="IPR000504">
    <property type="entry name" value="RRM_dom"/>
</dbReference>
<accession>A0A8T0VTZ1</accession>
<dbReference type="InterPro" id="IPR011400">
    <property type="entry name" value="EIF3B"/>
</dbReference>
<dbReference type="InterPro" id="IPR015943">
    <property type="entry name" value="WD40/YVTN_repeat-like_dom_sf"/>
</dbReference>